<evidence type="ECO:0000259" key="3">
    <source>
        <dbReference type="PROSITE" id="PS00036"/>
    </source>
</evidence>
<feature type="domain" description="BZIP" evidence="3">
    <location>
        <begin position="37"/>
        <end position="52"/>
    </location>
</feature>
<gene>
    <name evidence="4" type="ORF">CCHLO57077_00018653</name>
</gene>
<dbReference type="PANTHER" id="PTHR39607">
    <property type="entry name" value="XANTHOCILLIN BIOSYNTHESIS CLUSTER TRANSCRIPTION FACTOR XANC-RELATED"/>
    <property type="match status" value="1"/>
</dbReference>
<name>A0AA35PVU3_9HYPO</name>
<dbReference type="InterPro" id="IPR052635">
    <property type="entry name" value="Sec_Metab_Biosynth_Reg"/>
</dbReference>
<dbReference type="EMBL" id="CABFNP030000660">
    <property type="protein sequence ID" value="CAI6076227.1"/>
    <property type="molecule type" value="Genomic_DNA"/>
</dbReference>
<evidence type="ECO:0000256" key="1">
    <source>
        <dbReference type="SAM" id="Coils"/>
    </source>
</evidence>
<keyword evidence="5" id="KW-1185">Reference proteome</keyword>
<sequence length="227" mass="25433">MPPPAQGQYFSYANTSASSCLINANEEWTQISDPAQRRRLQNRLAQRKYRNRIKRRLEELERKAPASEEVQKEEQNVSMNNAKEPFANSSSSSFSIQQQSRGRQASQSPTSPKPVSQEEYTTHIERYGEPFSTLNSAGLSLSYPPPMPGHVTFLTSDGYVKVYDNKRLNPTSSNIQCSIPIATNPILQPSITQSGDITYTDTDTTDLTSNLHHEFMPDSVNSSQLKA</sequence>
<dbReference type="AlphaFoldDB" id="A0AA35PVU3"/>
<dbReference type="PANTHER" id="PTHR39607:SF2">
    <property type="entry name" value="BZIP DOMAIN-CONTAINING PROTEIN"/>
    <property type="match status" value="1"/>
</dbReference>
<comment type="caution">
    <text evidence="4">The sequence shown here is derived from an EMBL/GenBank/DDBJ whole genome shotgun (WGS) entry which is preliminary data.</text>
</comment>
<feature type="coiled-coil region" evidence="1">
    <location>
        <begin position="43"/>
        <end position="70"/>
    </location>
</feature>
<evidence type="ECO:0000313" key="5">
    <source>
        <dbReference type="Proteomes" id="UP001160390"/>
    </source>
</evidence>
<evidence type="ECO:0000256" key="2">
    <source>
        <dbReference type="SAM" id="MobiDB-lite"/>
    </source>
</evidence>
<keyword evidence="1" id="KW-0175">Coiled coil</keyword>
<dbReference type="InterPro" id="IPR046347">
    <property type="entry name" value="bZIP_sf"/>
</dbReference>
<dbReference type="GO" id="GO:0003700">
    <property type="term" value="F:DNA-binding transcription factor activity"/>
    <property type="evidence" value="ECO:0007669"/>
    <property type="project" value="InterPro"/>
</dbReference>
<dbReference type="PROSITE" id="PS00036">
    <property type="entry name" value="BZIP_BASIC"/>
    <property type="match status" value="1"/>
</dbReference>
<dbReference type="CDD" id="cd14688">
    <property type="entry name" value="bZIP_YAP"/>
    <property type="match status" value="1"/>
</dbReference>
<dbReference type="InterPro" id="IPR004827">
    <property type="entry name" value="bZIP"/>
</dbReference>
<dbReference type="SUPFAM" id="SSF57959">
    <property type="entry name" value="Leucine zipper domain"/>
    <property type="match status" value="1"/>
</dbReference>
<protein>
    <recommendedName>
        <fullName evidence="3">BZIP domain-containing protein</fullName>
    </recommendedName>
</protein>
<accession>A0AA35PVU3</accession>
<feature type="compositionally biased region" description="Low complexity" evidence="2">
    <location>
        <begin position="89"/>
        <end position="108"/>
    </location>
</feature>
<organism evidence="4 5">
    <name type="scientific">Clonostachys chloroleuca</name>
    <dbReference type="NCBI Taxonomy" id="1926264"/>
    <lineage>
        <taxon>Eukaryota</taxon>
        <taxon>Fungi</taxon>
        <taxon>Dikarya</taxon>
        <taxon>Ascomycota</taxon>
        <taxon>Pezizomycotina</taxon>
        <taxon>Sordariomycetes</taxon>
        <taxon>Hypocreomycetidae</taxon>
        <taxon>Hypocreales</taxon>
        <taxon>Bionectriaceae</taxon>
        <taxon>Clonostachys</taxon>
    </lineage>
</organism>
<reference evidence="4" key="1">
    <citation type="submission" date="2023-01" db="EMBL/GenBank/DDBJ databases">
        <authorList>
            <person name="Piombo E."/>
        </authorList>
    </citation>
    <scope>NUCLEOTIDE SEQUENCE</scope>
</reference>
<feature type="region of interest" description="Disordered" evidence="2">
    <location>
        <begin position="83"/>
        <end position="120"/>
    </location>
</feature>
<evidence type="ECO:0000313" key="4">
    <source>
        <dbReference type="EMBL" id="CAI6076227.1"/>
    </source>
</evidence>
<proteinExistence type="predicted"/>
<dbReference type="Gene3D" id="1.20.5.170">
    <property type="match status" value="1"/>
</dbReference>
<dbReference type="Proteomes" id="UP001160390">
    <property type="component" value="Unassembled WGS sequence"/>
</dbReference>